<keyword evidence="1" id="KW-0472">Membrane</keyword>
<keyword evidence="1" id="KW-1133">Transmembrane helix</keyword>
<gene>
    <name evidence="2" type="ORF">GCM10011369_23310</name>
</gene>
<dbReference type="EMBL" id="BMDX01000011">
    <property type="protein sequence ID" value="GGA80700.1"/>
    <property type="molecule type" value="Genomic_DNA"/>
</dbReference>
<feature type="transmembrane region" description="Helical" evidence="1">
    <location>
        <begin position="12"/>
        <end position="32"/>
    </location>
</feature>
<evidence type="ECO:0000313" key="2">
    <source>
        <dbReference type="EMBL" id="GGA80700.1"/>
    </source>
</evidence>
<evidence type="ECO:0000256" key="1">
    <source>
        <dbReference type="SAM" id="Phobius"/>
    </source>
</evidence>
<sequence>MFGIEAVLVELLFKLVVALAALAAVRVSLMWFDTVLDVEPFKEWINDASDMAKATYYGMRFIAVCLVVGLALS</sequence>
<name>A0A8J2U614_9GAMM</name>
<evidence type="ECO:0000313" key="3">
    <source>
        <dbReference type="Proteomes" id="UP000619743"/>
    </source>
</evidence>
<dbReference type="RefSeq" id="WP_188708205.1">
    <property type="nucleotide sequence ID" value="NZ_BMDX01000011.1"/>
</dbReference>
<feature type="transmembrane region" description="Helical" evidence="1">
    <location>
        <begin position="54"/>
        <end position="72"/>
    </location>
</feature>
<accession>A0A8J2U614</accession>
<proteinExistence type="predicted"/>
<protein>
    <submittedName>
        <fullName evidence="2">Uncharacterized protein</fullName>
    </submittedName>
</protein>
<dbReference type="AlphaFoldDB" id="A0A8J2U614"/>
<reference evidence="3" key="1">
    <citation type="journal article" date="2019" name="Int. J. Syst. Evol. Microbiol.">
        <title>The Global Catalogue of Microorganisms (GCM) 10K type strain sequencing project: providing services to taxonomists for standard genome sequencing and annotation.</title>
        <authorList>
            <consortium name="The Broad Institute Genomics Platform"/>
            <consortium name="The Broad Institute Genome Sequencing Center for Infectious Disease"/>
            <person name="Wu L."/>
            <person name="Ma J."/>
        </authorList>
    </citation>
    <scope>NUCLEOTIDE SEQUENCE [LARGE SCALE GENOMIC DNA]</scope>
    <source>
        <strain evidence="3">CGMCC 1.10130</strain>
    </source>
</reference>
<keyword evidence="3" id="KW-1185">Reference proteome</keyword>
<keyword evidence="1" id="KW-0812">Transmembrane</keyword>
<organism evidence="2 3">
    <name type="scientific">Neiella marina</name>
    <dbReference type="NCBI Taxonomy" id="508461"/>
    <lineage>
        <taxon>Bacteria</taxon>
        <taxon>Pseudomonadati</taxon>
        <taxon>Pseudomonadota</taxon>
        <taxon>Gammaproteobacteria</taxon>
        <taxon>Alteromonadales</taxon>
        <taxon>Echinimonadaceae</taxon>
        <taxon>Neiella</taxon>
    </lineage>
</organism>
<dbReference type="Proteomes" id="UP000619743">
    <property type="component" value="Unassembled WGS sequence"/>
</dbReference>
<comment type="caution">
    <text evidence="2">The sequence shown here is derived from an EMBL/GenBank/DDBJ whole genome shotgun (WGS) entry which is preliminary data.</text>
</comment>